<dbReference type="Proteomes" id="UP000076962">
    <property type="component" value="Unassembled WGS sequence"/>
</dbReference>
<gene>
    <name evidence="1" type="ORF">THIOM_005038</name>
</gene>
<organism evidence="1 2">
    <name type="scientific">Candidatus Thiomargarita nelsonii</name>
    <dbReference type="NCBI Taxonomy" id="1003181"/>
    <lineage>
        <taxon>Bacteria</taxon>
        <taxon>Pseudomonadati</taxon>
        <taxon>Pseudomonadota</taxon>
        <taxon>Gammaproteobacteria</taxon>
        <taxon>Thiotrichales</taxon>
        <taxon>Thiotrichaceae</taxon>
        <taxon>Thiomargarita</taxon>
    </lineage>
</organism>
<dbReference type="AlphaFoldDB" id="A0A176RUB8"/>
<name>A0A176RUB8_9GAMM</name>
<evidence type="ECO:0000313" key="2">
    <source>
        <dbReference type="Proteomes" id="UP000076962"/>
    </source>
</evidence>
<dbReference type="EMBL" id="LUTY01002843">
    <property type="protein sequence ID" value="OAD19331.1"/>
    <property type="molecule type" value="Genomic_DNA"/>
</dbReference>
<proteinExistence type="predicted"/>
<feature type="non-terminal residue" evidence="1">
    <location>
        <position position="1"/>
    </location>
</feature>
<keyword evidence="2" id="KW-1185">Reference proteome</keyword>
<sequence length="57" mass="6679">VSLSANTWYKYYYAVDYRRHKIIYHRISPLIKKKLISIDHQKMSAGLLEVPAAFLPA</sequence>
<protein>
    <submittedName>
        <fullName evidence="1">Uncharacterized protein</fullName>
    </submittedName>
</protein>
<evidence type="ECO:0000313" key="1">
    <source>
        <dbReference type="EMBL" id="OAD19331.1"/>
    </source>
</evidence>
<accession>A0A176RUB8</accession>
<reference evidence="1 2" key="1">
    <citation type="submission" date="2016-05" db="EMBL/GenBank/DDBJ databases">
        <title>Single-cell genome of chain-forming Candidatus Thiomargarita nelsonii and comparison to other large sulfur-oxidizing bacteria.</title>
        <authorList>
            <person name="Winkel M."/>
            <person name="Salman V."/>
            <person name="Woyke T."/>
            <person name="Schulz-Vogt H."/>
            <person name="Richter M."/>
            <person name="Flood B."/>
            <person name="Bailey J."/>
            <person name="Amann R."/>
            <person name="Mussmann M."/>
        </authorList>
    </citation>
    <scope>NUCLEOTIDE SEQUENCE [LARGE SCALE GENOMIC DNA]</scope>
    <source>
        <strain evidence="1 2">THI036</strain>
    </source>
</reference>
<comment type="caution">
    <text evidence="1">The sequence shown here is derived from an EMBL/GenBank/DDBJ whole genome shotgun (WGS) entry which is preliminary data.</text>
</comment>